<dbReference type="InterPro" id="IPR050360">
    <property type="entry name" value="MFS_Sugar_Transporters"/>
</dbReference>
<comment type="subcellular location">
    <subcellularLocation>
        <location evidence="1">Membrane</location>
        <topology evidence="1">Multi-pass membrane protein</topology>
    </subcellularLocation>
</comment>
<dbReference type="PROSITE" id="PS50850">
    <property type="entry name" value="MFS"/>
    <property type="match status" value="1"/>
</dbReference>
<dbReference type="OrthoDB" id="6133115at2759"/>
<gene>
    <name evidence="9" type="ORF">ABOM_004439</name>
</gene>
<dbReference type="InterPro" id="IPR020846">
    <property type="entry name" value="MFS_dom"/>
</dbReference>
<dbReference type="PANTHER" id="PTHR48022:SF68">
    <property type="entry name" value="MAJOR FACILITATOR SUPERFAMILY (MFS) PROFILE DOMAIN-CONTAINING PROTEIN-RELATED"/>
    <property type="match status" value="1"/>
</dbReference>
<dbReference type="InterPro" id="IPR036259">
    <property type="entry name" value="MFS_trans_sf"/>
</dbReference>
<dbReference type="AlphaFoldDB" id="A0A1F8A5G4"/>
<dbReference type="RefSeq" id="XP_022390668.1">
    <property type="nucleotide sequence ID" value="XM_022531569.1"/>
</dbReference>
<dbReference type="PRINTS" id="PR00171">
    <property type="entry name" value="SUGRTRNSPORT"/>
</dbReference>
<dbReference type="Proteomes" id="UP000179179">
    <property type="component" value="Unassembled WGS sequence"/>
</dbReference>
<comment type="similarity">
    <text evidence="2">Belongs to the major facilitator superfamily. Sugar transporter (TC 2.A.1.1) family.</text>
</comment>
<evidence type="ECO:0000256" key="3">
    <source>
        <dbReference type="ARBA" id="ARBA00022448"/>
    </source>
</evidence>
<comment type="caution">
    <text evidence="9">The sequence shown here is derived from an EMBL/GenBank/DDBJ whole genome shotgun (WGS) entry which is preliminary data.</text>
</comment>
<feature type="non-terminal residue" evidence="9">
    <location>
        <position position="1"/>
    </location>
</feature>
<name>A0A1F8A5G4_9EURO</name>
<evidence type="ECO:0000256" key="5">
    <source>
        <dbReference type="ARBA" id="ARBA00022989"/>
    </source>
</evidence>
<feature type="transmembrane region" description="Helical" evidence="7">
    <location>
        <begin position="361"/>
        <end position="388"/>
    </location>
</feature>
<feature type="transmembrane region" description="Helical" evidence="7">
    <location>
        <begin position="118"/>
        <end position="138"/>
    </location>
</feature>
<dbReference type="PROSITE" id="PS00216">
    <property type="entry name" value="SUGAR_TRANSPORT_1"/>
    <property type="match status" value="1"/>
</dbReference>
<dbReference type="GO" id="GO:0005351">
    <property type="term" value="F:carbohydrate:proton symporter activity"/>
    <property type="evidence" value="ECO:0007669"/>
    <property type="project" value="TreeGrafter"/>
</dbReference>
<dbReference type="InterPro" id="IPR003663">
    <property type="entry name" value="Sugar/inositol_transpt"/>
</dbReference>
<evidence type="ECO:0000256" key="6">
    <source>
        <dbReference type="ARBA" id="ARBA00023136"/>
    </source>
</evidence>
<evidence type="ECO:0000256" key="7">
    <source>
        <dbReference type="SAM" id="Phobius"/>
    </source>
</evidence>
<evidence type="ECO:0000256" key="2">
    <source>
        <dbReference type="ARBA" id="ARBA00010992"/>
    </source>
</evidence>
<keyword evidence="9" id="KW-0762">Sugar transport</keyword>
<dbReference type="GO" id="GO:0016020">
    <property type="term" value="C:membrane"/>
    <property type="evidence" value="ECO:0007669"/>
    <property type="project" value="UniProtKB-SubCell"/>
</dbReference>
<feature type="transmembrane region" description="Helical" evidence="7">
    <location>
        <begin position="20"/>
        <end position="44"/>
    </location>
</feature>
<dbReference type="PANTHER" id="PTHR48022">
    <property type="entry name" value="PLASTIDIC GLUCOSE TRANSPORTER 4"/>
    <property type="match status" value="1"/>
</dbReference>
<keyword evidence="4 7" id="KW-0812">Transmembrane</keyword>
<dbReference type="SUPFAM" id="SSF103473">
    <property type="entry name" value="MFS general substrate transporter"/>
    <property type="match status" value="1"/>
</dbReference>
<feature type="domain" description="Major facilitator superfamily (MFS) profile" evidence="8">
    <location>
        <begin position="31"/>
        <end position="453"/>
    </location>
</feature>
<reference evidence="9 10" key="1">
    <citation type="journal article" date="2016" name="Genome Biol. Evol.">
        <title>Draft genome sequence of an aflatoxigenic Aspergillus species, A. bombycis.</title>
        <authorList>
            <person name="Moore G.G."/>
            <person name="Mack B.M."/>
            <person name="Beltz S.B."/>
            <person name="Gilbert M.K."/>
        </authorList>
    </citation>
    <scope>NUCLEOTIDE SEQUENCE [LARGE SCALE GENOMIC DNA]</scope>
    <source>
        <strain evidence="10">NRRL 26010</strain>
    </source>
</reference>
<feature type="transmembrane region" description="Helical" evidence="7">
    <location>
        <begin position="400"/>
        <end position="422"/>
    </location>
</feature>
<keyword evidence="3" id="KW-0813">Transport</keyword>
<feature type="transmembrane region" description="Helical" evidence="7">
    <location>
        <begin position="178"/>
        <end position="201"/>
    </location>
</feature>
<dbReference type="GeneID" id="34447829"/>
<protein>
    <submittedName>
        <fullName evidence="9">Sugar transporter</fullName>
    </submittedName>
</protein>
<dbReference type="Gene3D" id="1.20.1250.20">
    <property type="entry name" value="MFS general substrate transporter like domains"/>
    <property type="match status" value="1"/>
</dbReference>
<evidence type="ECO:0000313" key="10">
    <source>
        <dbReference type="Proteomes" id="UP000179179"/>
    </source>
</evidence>
<feature type="transmembrane region" description="Helical" evidence="7">
    <location>
        <begin position="335"/>
        <end position="355"/>
    </location>
</feature>
<keyword evidence="6 7" id="KW-0472">Membrane</keyword>
<sequence length="528" mass="59034">STLLGESTVARASKMGRRYLGLQGNALQIAIGVIAGMDFLLFGYDQGVTGGLLTLQSFIKYFPTIATSGAYYDSLTQAEQSTQSTRQGIVVAAYNLGCFAGSIPTIWVGNWLGRRKTIFLGSFIMVIGALLQCTAFHLPQLIVGRLVTGFGNGMNTSTVPTWHYWIDFGLLFADPSEVAWRFPLAFQIFFAAIILAFVMFLPESPRWLVLKGREDEAKEVLEALLGDGTDPTFLQTEYTAIKATVLEMAKGSFKDMFTMDEDRHFHRTVLAYVNQMFQQISGINLITYYIPVVLEEQMGMTLINSRLIAACNGTEYFIASWIAVFTIEKFGRRTLMLFGAAGMSVSMMILAITASLKTPQANIACIVFLFVFNTFFAIGWLGMTWLYPAEIVPLKIRAPANALATSSNWIFNFLVVMITPVAFDNIDYQTYIIFAVINAFIVPVVFFFYPETTRRSLEEMDRIFRKTKSIFSVVRIANDEPHMYGKHGELLHTLDDVEDDAVRRASVLSHAHKELEKDSSENSITNKA</sequence>
<accession>A0A1F8A5G4</accession>
<keyword evidence="5 7" id="KW-1133">Transmembrane helix</keyword>
<dbReference type="EMBL" id="LYCR01000027">
    <property type="protein sequence ID" value="OGM46951.1"/>
    <property type="molecule type" value="Genomic_DNA"/>
</dbReference>
<feature type="transmembrane region" description="Helical" evidence="7">
    <location>
        <begin position="428"/>
        <end position="449"/>
    </location>
</feature>
<evidence type="ECO:0000259" key="8">
    <source>
        <dbReference type="PROSITE" id="PS50850"/>
    </source>
</evidence>
<dbReference type="InterPro" id="IPR005829">
    <property type="entry name" value="Sugar_transporter_CS"/>
</dbReference>
<evidence type="ECO:0000313" key="9">
    <source>
        <dbReference type="EMBL" id="OGM46951.1"/>
    </source>
</evidence>
<dbReference type="Pfam" id="PF00083">
    <property type="entry name" value="Sugar_tr"/>
    <property type="match status" value="2"/>
</dbReference>
<keyword evidence="10" id="KW-1185">Reference proteome</keyword>
<feature type="transmembrane region" description="Helical" evidence="7">
    <location>
        <begin position="89"/>
        <end position="111"/>
    </location>
</feature>
<evidence type="ECO:0000256" key="4">
    <source>
        <dbReference type="ARBA" id="ARBA00022692"/>
    </source>
</evidence>
<proteinExistence type="inferred from homology"/>
<evidence type="ECO:0000256" key="1">
    <source>
        <dbReference type="ARBA" id="ARBA00004141"/>
    </source>
</evidence>
<organism evidence="9 10">
    <name type="scientific">Aspergillus bombycis</name>
    <dbReference type="NCBI Taxonomy" id="109264"/>
    <lineage>
        <taxon>Eukaryota</taxon>
        <taxon>Fungi</taxon>
        <taxon>Dikarya</taxon>
        <taxon>Ascomycota</taxon>
        <taxon>Pezizomycotina</taxon>
        <taxon>Eurotiomycetes</taxon>
        <taxon>Eurotiomycetidae</taxon>
        <taxon>Eurotiales</taxon>
        <taxon>Aspergillaceae</taxon>
        <taxon>Aspergillus</taxon>
    </lineage>
</organism>
<dbReference type="InterPro" id="IPR005828">
    <property type="entry name" value="MFS_sugar_transport-like"/>
</dbReference>